<keyword evidence="1" id="KW-0378">Hydrolase</keyword>
<organism evidence="3 4">
    <name type="scientific">Kineosporia babensis</name>
    <dbReference type="NCBI Taxonomy" id="499548"/>
    <lineage>
        <taxon>Bacteria</taxon>
        <taxon>Bacillati</taxon>
        <taxon>Actinomycetota</taxon>
        <taxon>Actinomycetes</taxon>
        <taxon>Kineosporiales</taxon>
        <taxon>Kineosporiaceae</taxon>
        <taxon>Kineosporia</taxon>
    </lineage>
</organism>
<dbReference type="EMBL" id="JAJOMB010000020">
    <property type="protein sequence ID" value="MCD5315209.1"/>
    <property type="molecule type" value="Genomic_DNA"/>
</dbReference>
<dbReference type="GO" id="GO:0004557">
    <property type="term" value="F:alpha-galactosidase activity"/>
    <property type="evidence" value="ECO:0007669"/>
    <property type="project" value="InterPro"/>
</dbReference>
<keyword evidence="4" id="KW-1185">Reference proteome</keyword>
<evidence type="ECO:0000256" key="1">
    <source>
        <dbReference type="ARBA" id="ARBA00022801"/>
    </source>
</evidence>
<sequence length="723" mass="78969">MLRRFTFGDSALELVFEHGPGVAVRLVRAGGADVYPVAVVEIVTAAQGRLPASSRLAHTQLGTELRYTGHEIQQRGGVRTLVVRQAGGGLEADLLLTQPAGMAAATARVVVRAAGGGRVVLRSVASWSGGFTAASVQAPATDAVVAQVPTAASAPLPEADKREAGDPLVGWELVSGVSDWLAEGRFTSRPLRELGLPQLAAALTHQPPRGSYTATSQGTWSTGHHLPVGAVVHAAQQQALAWQIEHNGAWRWEIGDDETGAVLTLAGPTDEDAAWTKVLQPGEEFSTVPVTLAWGKNFTAAMAGLTDHRRAGRRPHQDNALMPVVFNDYMNTLNGDPTTERLLPLIQAAAEVGAEVFCIDAGWYDDTGHWWDSVGEWQPSRTRFPNGLQEVIEAVRAHGLVPGLWLEPEVIGINSPMAEKLPREAFLQRNQERVVEHHRYHLDLRHPAAVEHLNGVVDRLVEEFGIGFFKLDYNINPGPGTDLDADSPGAGLLEHNRAHLAWLDAVLERHPRLILENCSSGAMRSDWAILSRLALQSTSDQQDFRLFPPIAAAAPMTMLPEQAANWAYPQPGMTPEQISFCLVTGLLGRFYLSGYLNRMTSAERERVAAAVAVAKEIRSFVRTGHPIWPLHLPIWDGSWVALGLCRADEDLVSLWRRGRQSEVQLHLPHRAQQQITVETVFPKDLPPWSTHWDADRAVLTVRADSTHDVAARTFRLHVSDPND</sequence>
<dbReference type="GO" id="GO:0016052">
    <property type="term" value="P:carbohydrate catabolic process"/>
    <property type="evidence" value="ECO:0007669"/>
    <property type="project" value="InterPro"/>
</dbReference>
<gene>
    <name evidence="3" type="ORF">LR394_30315</name>
</gene>
<dbReference type="InterPro" id="IPR002252">
    <property type="entry name" value="Glyco_hydro_36"/>
</dbReference>
<proteinExistence type="predicted"/>
<dbReference type="RefSeq" id="WP_231448010.1">
    <property type="nucleotide sequence ID" value="NZ_JAJOMB010000020.1"/>
</dbReference>
<dbReference type="Gene3D" id="3.20.20.70">
    <property type="entry name" value="Aldolase class I"/>
    <property type="match status" value="1"/>
</dbReference>
<dbReference type="CDD" id="cd14791">
    <property type="entry name" value="GH36"/>
    <property type="match status" value="1"/>
</dbReference>
<reference evidence="3" key="1">
    <citation type="submission" date="2021-11" db="EMBL/GenBank/DDBJ databases">
        <title>Streptomyces corallinus and Kineosporia corallina sp. nov., two new coral-derived marine actinobacteria.</title>
        <authorList>
            <person name="Buangrab K."/>
            <person name="Sutthacheep M."/>
            <person name="Yeemin T."/>
            <person name="Harunari E."/>
            <person name="Igarashi Y."/>
            <person name="Sripreechasak P."/>
            <person name="Kanchanasin P."/>
            <person name="Tanasupawat S."/>
            <person name="Phongsopitanun W."/>
        </authorList>
    </citation>
    <scope>NUCLEOTIDE SEQUENCE</scope>
    <source>
        <strain evidence="3">JCM 31032</strain>
    </source>
</reference>
<dbReference type="InterPro" id="IPR038417">
    <property type="entry name" value="Alpga-gal_N_sf"/>
</dbReference>
<protein>
    <submittedName>
        <fullName evidence="3">Alpha-galactosidase</fullName>
    </submittedName>
</protein>
<dbReference type="Pfam" id="PF02065">
    <property type="entry name" value="Melibiase"/>
    <property type="match status" value="1"/>
</dbReference>
<keyword evidence="2" id="KW-0326">Glycosidase</keyword>
<dbReference type="Gene3D" id="2.70.98.60">
    <property type="entry name" value="alpha-galactosidase from lactobacil brevis"/>
    <property type="match status" value="1"/>
</dbReference>
<comment type="caution">
    <text evidence="3">The sequence shown here is derived from an EMBL/GenBank/DDBJ whole genome shotgun (WGS) entry which is preliminary data.</text>
</comment>
<evidence type="ECO:0000313" key="4">
    <source>
        <dbReference type="Proteomes" id="UP001138997"/>
    </source>
</evidence>
<evidence type="ECO:0000313" key="3">
    <source>
        <dbReference type="EMBL" id="MCD5315209.1"/>
    </source>
</evidence>
<dbReference type="InterPro" id="IPR013785">
    <property type="entry name" value="Aldolase_TIM"/>
</dbReference>
<dbReference type="SUPFAM" id="SSF51445">
    <property type="entry name" value="(Trans)glycosidases"/>
    <property type="match status" value="1"/>
</dbReference>
<dbReference type="Proteomes" id="UP001138997">
    <property type="component" value="Unassembled WGS sequence"/>
</dbReference>
<dbReference type="AlphaFoldDB" id="A0A9X1NK11"/>
<name>A0A9X1NK11_9ACTN</name>
<dbReference type="InterPro" id="IPR050985">
    <property type="entry name" value="Alpha-glycosidase_related"/>
</dbReference>
<dbReference type="InterPro" id="IPR017853">
    <property type="entry name" value="GH"/>
</dbReference>
<dbReference type="PANTHER" id="PTHR43053:SF3">
    <property type="entry name" value="ALPHA-GALACTOSIDASE C-RELATED"/>
    <property type="match status" value="1"/>
</dbReference>
<accession>A0A9X1NK11</accession>
<dbReference type="PANTHER" id="PTHR43053">
    <property type="entry name" value="GLYCOSIDASE FAMILY 31"/>
    <property type="match status" value="1"/>
</dbReference>
<evidence type="ECO:0000256" key="2">
    <source>
        <dbReference type="ARBA" id="ARBA00023295"/>
    </source>
</evidence>